<dbReference type="EMBL" id="CP079105">
    <property type="protein sequence ID" value="QXQ13095.1"/>
    <property type="molecule type" value="Genomic_DNA"/>
</dbReference>
<gene>
    <name evidence="3" type="ORF">KV203_14515</name>
</gene>
<dbReference type="CDD" id="cd00293">
    <property type="entry name" value="USP-like"/>
    <property type="match status" value="2"/>
</dbReference>
<feature type="domain" description="UspA" evidence="2">
    <location>
        <begin position="153"/>
        <end position="270"/>
    </location>
</feature>
<sequence length="274" mass="28596">MVGYPAVLVGTEGSPSGETAVRLAAQIAARAALPLTVITVWEDETPDGNGDFAHTKDVRRDYAWATRVAEAARAAAIGAGVTTVSDHRPNGGAAETIADLARDHPDDLLVLGRAGLSRPVSRLAGSVANHLSHNSEADVLFAHRPLPESGPGRMALATDGSAGSREAVRRGIRLIRAIGGRPELLTIAKDEDEGSRLIAASAAELELDEPDLPVDQRIVTGLLPGRVLIEVAADYDLLVIGNRKMSGRGRLLGSVANKVSHGAQTNLLLVNTSS</sequence>
<organism evidence="3 4">
    <name type="scientific">Skermania pinensis</name>
    <dbReference type="NCBI Taxonomy" id="39122"/>
    <lineage>
        <taxon>Bacteria</taxon>
        <taxon>Bacillati</taxon>
        <taxon>Actinomycetota</taxon>
        <taxon>Actinomycetes</taxon>
        <taxon>Mycobacteriales</taxon>
        <taxon>Gordoniaceae</taxon>
        <taxon>Skermania</taxon>
    </lineage>
</organism>
<evidence type="ECO:0000313" key="3">
    <source>
        <dbReference type="EMBL" id="QXQ13095.1"/>
    </source>
</evidence>
<accession>A0ABX8S9C8</accession>
<evidence type="ECO:0000259" key="2">
    <source>
        <dbReference type="Pfam" id="PF00582"/>
    </source>
</evidence>
<dbReference type="RefSeq" id="WP_066471108.1">
    <property type="nucleotide sequence ID" value="NZ_CBCRUZ010000011.1"/>
</dbReference>
<protein>
    <submittedName>
        <fullName evidence="3">Universal stress protein</fullName>
    </submittedName>
</protein>
<dbReference type="Gene3D" id="3.40.50.12370">
    <property type="match status" value="1"/>
</dbReference>
<feature type="domain" description="UspA" evidence="2">
    <location>
        <begin position="4"/>
        <end position="141"/>
    </location>
</feature>
<dbReference type="PANTHER" id="PTHR46268:SF6">
    <property type="entry name" value="UNIVERSAL STRESS PROTEIN UP12"/>
    <property type="match status" value="1"/>
</dbReference>
<dbReference type="InterPro" id="IPR006015">
    <property type="entry name" value="Universal_stress_UspA"/>
</dbReference>
<dbReference type="Pfam" id="PF00582">
    <property type="entry name" value="Usp"/>
    <property type="match status" value="2"/>
</dbReference>
<dbReference type="Proteomes" id="UP000887023">
    <property type="component" value="Chromosome"/>
</dbReference>
<proteinExistence type="inferred from homology"/>
<keyword evidence="4" id="KW-1185">Reference proteome</keyword>
<evidence type="ECO:0000256" key="1">
    <source>
        <dbReference type="ARBA" id="ARBA00008791"/>
    </source>
</evidence>
<dbReference type="PANTHER" id="PTHR46268">
    <property type="entry name" value="STRESS RESPONSE PROTEIN NHAX"/>
    <property type="match status" value="1"/>
</dbReference>
<dbReference type="InterPro" id="IPR006016">
    <property type="entry name" value="UspA"/>
</dbReference>
<dbReference type="PRINTS" id="PR01438">
    <property type="entry name" value="UNVRSLSTRESS"/>
</dbReference>
<name>A0ABX8S9C8_9ACTN</name>
<evidence type="ECO:0000313" key="4">
    <source>
        <dbReference type="Proteomes" id="UP000887023"/>
    </source>
</evidence>
<dbReference type="SUPFAM" id="SSF52402">
    <property type="entry name" value="Adenine nucleotide alpha hydrolases-like"/>
    <property type="match status" value="2"/>
</dbReference>
<comment type="similarity">
    <text evidence="1">Belongs to the universal stress protein A family.</text>
</comment>
<reference evidence="3" key="1">
    <citation type="submission" date="2021-07" db="EMBL/GenBank/DDBJ databases">
        <title>Candidatus Kaistella beijingensis sp. nov. isolated from a municipal wastewater treatment plant is involved in sludge foaming.</title>
        <authorList>
            <person name="Song Y."/>
            <person name="Liu S.-J."/>
        </authorList>
    </citation>
    <scope>NUCLEOTIDE SEQUENCE</scope>
    <source>
        <strain evidence="3">DSM 43998</strain>
    </source>
</reference>